<keyword evidence="3" id="KW-1185">Reference proteome</keyword>
<protein>
    <submittedName>
        <fullName evidence="2">DUF6298 domain-containing protein</fullName>
    </submittedName>
</protein>
<dbReference type="InterPro" id="IPR011050">
    <property type="entry name" value="Pectin_lyase_fold/virulence"/>
</dbReference>
<proteinExistence type="predicted"/>
<name>A0ABV9T5C8_9BACT</name>
<dbReference type="RefSeq" id="WP_377067066.1">
    <property type="nucleotide sequence ID" value="NZ_JBHSJJ010000013.1"/>
</dbReference>
<evidence type="ECO:0000313" key="3">
    <source>
        <dbReference type="Proteomes" id="UP001595818"/>
    </source>
</evidence>
<dbReference type="InterPro" id="IPR012334">
    <property type="entry name" value="Pectin_lyas_fold"/>
</dbReference>
<dbReference type="Gene3D" id="2.160.20.10">
    <property type="entry name" value="Single-stranded right-handed beta-helix, Pectin lyase-like"/>
    <property type="match status" value="1"/>
</dbReference>
<comment type="caution">
    <text evidence="2">The sequence shown here is derived from an EMBL/GenBank/DDBJ whole genome shotgun (WGS) entry which is preliminary data.</text>
</comment>
<feature type="domain" description="DUF6298" evidence="1">
    <location>
        <begin position="473"/>
        <end position="957"/>
    </location>
</feature>
<accession>A0ABV9T5C8</accession>
<dbReference type="Proteomes" id="UP001595818">
    <property type="component" value="Unassembled WGS sequence"/>
</dbReference>
<dbReference type="SUPFAM" id="SSF51126">
    <property type="entry name" value="Pectin lyase-like"/>
    <property type="match status" value="1"/>
</dbReference>
<reference evidence="3" key="1">
    <citation type="journal article" date="2019" name="Int. J. Syst. Evol. Microbiol.">
        <title>The Global Catalogue of Microorganisms (GCM) 10K type strain sequencing project: providing services to taxonomists for standard genome sequencing and annotation.</title>
        <authorList>
            <consortium name="The Broad Institute Genomics Platform"/>
            <consortium name="The Broad Institute Genome Sequencing Center for Infectious Disease"/>
            <person name="Wu L."/>
            <person name="Ma J."/>
        </authorList>
    </citation>
    <scope>NUCLEOTIDE SEQUENCE [LARGE SCALE GENOMIC DNA]</scope>
    <source>
        <strain evidence="3">CGMCC 4.7466</strain>
    </source>
</reference>
<gene>
    <name evidence="2" type="ORF">ACFPFU_19120</name>
</gene>
<dbReference type="EMBL" id="JBHSJJ010000013">
    <property type="protein sequence ID" value="MFC4873823.1"/>
    <property type="molecule type" value="Genomic_DNA"/>
</dbReference>
<sequence>MRKDFYIGLLMTVFFLGRQTDAFCQDPVAVPTIEFRNDKLDYEPAPNGDRIPDYSYSGYEAGEKSIPNVPIQIFIPHAEGDATRLIQAALDQVGRLPKDESGIRGAVLLDRGTFLVSGIIELEHGGVVLRGSGIGDAGTTLLGTGKSRNMLVKIKGAGDRVIGHSQLIEQAYVPLNALEIEVAEPGLFKVGQQVLIRRPSTQAWIDKMGMNEFGGETGWLGWKPGDHDLSWDRKITDIQGTTLTLDAPLMMGLDKAFGGAEVMTYHWPGRISQVGLENLTLKSEFDTDNLKDEDHRWMGVTVENVENAWVRQVDFWHFAGSAVALRNSAKKITVEDCRSFQPISEIGGQRRYTFYTQGQQVLFQRCYAEQGYHDFAVGLNAAGPNVFVECESHLPHHLSGGIEGWSTGALFDNVQIDGHALSFKNRGQDGRGAGWTGGNNMFWQAAAALVECHSPPFAYNWAYGTWGQFSGNGLWENTNNHIKPRSLYYAQLEERLEELPQDAHLRAMDTEASTSPTYEQAQQLTQAAAITPLTFAEWIGLAKERSPIPISHKGAQEITVETDSAPAQELPGTVSIQDGRLVYGDQLLTGKKLDVSWWRGSLRDRDVEAAKPHITRFVPGREGRGLTDNLQEMADSLLIRGFVSVDHNYGLWYDRRRDDHERTRRMDGDVWAPFYEQPFARTGEGTAWDGLSKYDLTRYNPWYWERLWEFASLGEEKGLVLIHQHYFQHNILEAGAHWADSPWRPANNINDTGFPEPPPYAGDKRIFLDKQFYDVDHPHRKYLHQQYIRQCLDNFDGRGNVLHLTSAEYTGPLHFAEFWLETIRDWQTETGKNALIGLGVTRDVQDALLEQSEWAELVDVVDIRYWHYQEDGSMYAPEGGRHLAPRQHARQLKPGKETMGQVFRAVREMREKYPEKAVVYNTPGAERFGWAVLFAGGSLPALPSLQVEGFNQALAKMEARTSSDKAYGVWEMAEEGENYLFYCPTDQTLTLDLSAYPHPFEILWIDPKEGVPKKQESVLGGKNITVKMPDKNDCVVWIRAIHETHGAVGP</sequence>
<evidence type="ECO:0000313" key="2">
    <source>
        <dbReference type="EMBL" id="MFC4873823.1"/>
    </source>
</evidence>
<dbReference type="Pfam" id="PF19815">
    <property type="entry name" value="DUF6298"/>
    <property type="match status" value="1"/>
</dbReference>
<evidence type="ECO:0000259" key="1">
    <source>
        <dbReference type="Pfam" id="PF19815"/>
    </source>
</evidence>
<organism evidence="2 3">
    <name type="scientific">Negadavirga shengliensis</name>
    <dbReference type="NCBI Taxonomy" id="1389218"/>
    <lineage>
        <taxon>Bacteria</taxon>
        <taxon>Pseudomonadati</taxon>
        <taxon>Bacteroidota</taxon>
        <taxon>Cytophagia</taxon>
        <taxon>Cytophagales</taxon>
        <taxon>Cyclobacteriaceae</taxon>
        <taxon>Negadavirga</taxon>
    </lineage>
</organism>
<dbReference type="InterPro" id="IPR046265">
    <property type="entry name" value="DUF6298"/>
</dbReference>